<dbReference type="Proteomes" id="UP000036106">
    <property type="component" value="Chromosome"/>
</dbReference>
<reference evidence="7" key="1">
    <citation type="submission" date="2015-07" db="EMBL/GenBank/DDBJ databases">
        <title>Lactobacillus ginsenosidimutans/EMML 3141/ whole genome sequencing.</title>
        <authorList>
            <person name="Kim M.K."/>
            <person name="Im W.-T."/>
            <person name="Srinivasan S."/>
            <person name="Lee J.-J."/>
        </authorList>
    </citation>
    <scope>NUCLEOTIDE SEQUENCE [LARGE SCALE GENOMIC DNA]</scope>
    <source>
        <strain evidence="7">EMML 3041</strain>
    </source>
</reference>
<dbReference type="PANTHER" id="PTHR30349:SF64">
    <property type="entry name" value="PROPHAGE INTEGRASE INTD-RELATED"/>
    <property type="match status" value="1"/>
</dbReference>
<dbReference type="KEGG" id="lgn:ABM34_06250"/>
<dbReference type="GO" id="GO:0015074">
    <property type="term" value="P:DNA integration"/>
    <property type="evidence" value="ECO:0007669"/>
    <property type="project" value="UniProtKB-KW"/>
</dbReference>
<dbReference type="InterPro" id="IPR004107">
    <property type="entry name" value="Integrase_SAM-like_N"/>
</dbReference>
<accession>A0A0H4QJG0</accession>
<sequence length="362" mass="41778">MVSYQKRGNVWQYEISYKDVDGKYKKLRKSGFIKKSEAVMAASLLQSTHPNLYTVRSGDETLVSYFDRWINVYKKGKVSEITYNKYQNTSQHASELFGNLKLKEITKLIYQKKLNEFGKTHARRTVSCLHKQLRACILDAIDERIIVSDPTRKAVIVGIDPPKKLKSLNYNQWKKLVSNLNTNRSAEMIIYIACVTGMRYGEIVGLTVNDFNYSRSTLHINKTWDYKYKTGFKKTKTKSSNREIIIDKSSANKLRQYIRKSNLTSDDLLFMDSKKHVMVSAEINKVLTGKLKDLKIPRITFHGLRHTHASILLYKGVSTLSVSRRLGHSSVSTTQSTYLHIIKELEYQDQDKIISILNIDND</sequence>
<keyword evidence="7" id="KW-1185">Reference proteome</keyword>
<dbReference type="PATRIC" id="fig|1007676.4.peg.1242"/>
<dbReference type="GO" id="GO:0006310">
    <property type="term" value="P:DNA recombination"/>
    <property type="evidence" value="ECO:0007669"/>
    <property type="project" value="UniProtKB-KW"/>
</dbReference>
<dbReference type="EMBL" id="CP012034">
    <property type="protein sequence ID" value="AKP67176.1"/>
    <property type="molecule type" value="Genomic_DNA"/>
</dbReference>
<dbReference type="OrthoDB" id="9803188at2"/>
<dbReference type="InterPro" id="IPR002104">
    <property type="entry name" value="Integrase_catalytic"/>
</dbReference>
<dbReference type="SUPFAM" id="SSF56349">
    <property type="entry name" value="DNA breaking-rejoining enzymes"/>
    <property type="match status" value="1"/>
</dbReference>
<dbReference type="Gene3D" id="1.10.443.10">
    <property type="entry name" value="Intergrase catalytic core"/>
    <property type="match status" value="1"/>
</dbReference>
<gene>
    <name evidence="6" type="ORF">ABM34_06250</name>
</gene>
<dbReference type="Pfam" id="PF14659">
    <property type="entry name" value="Phage_int_SAM_3"/>
    <property type="match status" value="1"/>
</dbReference>
<comment type="similarity">
    <text evidence="1">Belongs to the 'phage' integrase family.</text>
</comment>
<dbReference type="InterPro" id="IPR013762">
    <property type="entry name" value="Integrase-like_cat_sf"/>
</dbReference>
<keyword evidence="4" id="KW-0233">DNA recombination</keyword>
<evidence type="ECO:0000313" key="7">
    <source>
        <dbReference type="Proteomes" id="UP000036106"/>
    </source>
</evidence>
<keyword evidence="3" id="KW-0238">DNA-binding</keyword>
<evidence type="ECO:0000256" key="1">
    <source>
        <dbReference type="ARBA" id="ARBA00008857"/>
    </source>
</evidence>
<dbReference type="InterPro" id="IPR010998">
    <property type="entry name" value="Integrase_recombinase_N"/>
</dbReference>
<evidence type="ECO:0000256" key="2">
    <source>
        <dbReference type="ARBA" id="ARBA00022908"/>
    </source>
</evidence>
<proteinExistence type="inferred from homology"/>
<dbReference type="InterPro" id="IPR050090">
    <property type="entry name" value="Tyrosine_recombinase_XerCD"/>
</dbReference>
<evidence type="ECO:0000259" key="5">
    <source>
        <dbReference type="PROSITE" id="PS51898"/>
    </source>
</evidence>
<name>A0A0H4QJG0_9LACO</name>
<dbReference type="InterPro" id="IPR028259">
    <property type="entry name" value="AP2-like_int_N"/>
</dbReference>
<protein>
    <submittedName>
        <fullName evidence="6">Integrase</fullName>
    </submittedName>
</protein>
<evidence type="ECO:0000256" key="3">
    <source>
        <dbReference type="ARBA" id="ARBA00023125"/>
    </source>
</evidence>
<feature type="domain" description="Tyr recombinase" evidence="5">
    <location>
        <begin position="163"/>
        <end position="355"/>
    </location>
</feature>
<dbReference type="PROSITE" id="PS51898">
    <property type="entry name" value="TYR_RECOMBINASE"/>
    <property type="match status" value="1"/>
</dbReference>
<organism evidence="6 7">
    <name type="scientific">Companilactobacillus ginsenosidimutans</name>
    <dbReference type="NCBI Taxonomy" id="1007676"/>
    <lineage>
        <taxon>Bacteria</taxon>
        <taxon>Bacillati</taxon>
        <taxon>Bacillota</taxon>
        <taxon>Bacilli</taxon>
        <taxon>Lactobacillales</taxon>
        <taxon>Lactobacillaceae</taxon>
        <taxon>Companilactobacillus</taxon>
    </lineage>
</organism>
<dbReference type="PANTHER" id="PTHR30349">
    <property type="entry name" value="PHAGE INTEGRASE-RELATED"/>
    <property type="match status" value="1"/>
</dbReference>
<dbReference type="CDD" id="cd01189">
    <property type="entry name" value="INT_ICEBs1_C_like"/>
    <property type="match status" value="1"/>
</dbReference>
<dbReference type="Pfam" id="PF14657">
    <property type="entry name" value="Arm-DNA-bind_4"/>
    <property type="match status" value="1"/>
</dbReference>
<dbReference type="GO" id="GO:0003677">
    <property type="term" value="F:DNA binding"/>
    <property type="evidence" value="ECO:0007669"/>
    <property type="project" value="UniProtKB-KW"/>
</dbReference>
<evidence type="ECO:0000313" key="6">
    <source>
        <dbReference type="EMBL" id="AKP67176.1"/>
    </source>
</evidence>
<dbReference type="Pfam" id="PF00589">
    <property type="entry name" value="Phage_integrase"/>
    <property type="match status" value="1"/>
</dbReference>
<evidence type="ECO:0000256" key="4">
    <source>
        <dbReference type="ARBA" id="ARBA00023172"/>
    </source>
</evidence>
<keyword evidence="2" id="KW-0229">DNA integration</keyword>
<dbReference type="InterPro" id="IPR011010">
    <property type="entry name" value="DNA_brk_join_enz"/>
</dbReference>
<dbReference type="Gene3D" id="1.10.150.130">
    <property type="match status" value="1"/>
</dbReference>
<dbReference type="STRING" id="1007676.ABM34_06250"/>
<dbReference type="AlphaFoldDB" id="A0A0H4QJG0"/>
<dbReference type="RefSeq" id="WP_048704315.1">
    <property type="nucleotide sequence ID" value="NZ_CP012034.1"/>
</dbReference>